<protein>
    <submittedName>
        <fullName evidence="15">Dihydrolipoamide dehydrogenase</fullName>
    </submittedName>
</protein>
<dbReference type="InterPro" id="IPR012999">
    <property type="entry name" value="Pyr_OxRdtase_I_AS"/>
</dbReference>
<keyword evidence="2 11" id="KW-0285">Flavoprotein</keyword>
<evidence type="ECO:0000256" key="5">
    <source>
        <dbReference type="ARBA" id="ARBA00023027"/>
    </source>
</evidence>
<evidence type="ECO:0000256" key="6">
    <source>
        <dbReference type="ARBA" id="ARBA00023157"/>
    </source>
</evidence>
<dbReference type="EMBL" id="MWWQ01000006">
    <property type="protein sequence ID" value="OZG52062.1"/>
    <property type="molecule type" value="Genomic_DNA"/>
</dbReference>
<keyword evidence="7 11" id="KW-0676">Redox-active center</keyword>
<dbReference type="InterPro" id="IPR004099">
    <property type="entry name" value="Pyr_nucl-diS_OxRdtase_dimer"/>
</dbReference>
<dbReference type="AlphaFoldDB" id="A0A261EYV7"/>
<feature type="binding site" evidence="9">
    <location>
        <begin position="261"/>
        <end position="268"/>
    </location>
    <ligand>
        <name>NAD(+)</name>
        <dbReference type="ChEBI" id="CHEBI:57540"/>
    </ligand>
</feature>
<keyword evidence="5 9" id="KW-0520">NAD</keyword>
<dbReference type="GO" id="GO:0004148">
    <property type="term" value="F:dihydrolipoyl dehydrogenase (NADH) activity"/>
    <property type="evidence" value="ECO:0007669"/>
    <property type="project" value="TreeGrafter"/>
</dbReference>
<dbReference type="PRINTS" id="PR00411">
    <property type="entry name" value="PNDRDTASEI"/>
</dbReference>
<dbReference type="InterPro" id="IPR023753">
    <property type="entry name" value="FAD/NAD-binding_dom"/>
</dbReference>
<name>A0A261EYV7_9BIFI</name>
<feature type="region of interest" description="Disordered" evidence="12">
    <location>
        <begin position="1"/>
        <end position="62"/>
    </location>
</feature>
<evidence type="ECO:0000259" key="13">
    <source>
        <dbReference type="Pfam" id="PF02852"/>
    </source>
</evidence>
<feature type="binding site" evidence="9">
    <location>
        <position position="351"/>
    </location>
    <ligand>
        <name>NAD(+)</name>
        <dbReference type="ChEBI" id="CHEBI:57540"/>
    </ligand>
</feature>
<dbReference type="Proteomes" id="UP000216454">
    <property type="component" value="Unassembled WGS sequence"/>
</dbReference>
<dbReference type="InterPro" id="IPR036188">
    <property type="entry name" value="FAD/NAD-bd_sf"/>
</dbReference>
<accession>A0A261EYV7</accession>
<comment type="cofactor">
    <cofactor evidence="9">
        <name>FAD</name>
        <dbReference type="ChEBI" id="CHEBI:57692"/>
    </cofactor>
    <text evidence="9">Binds 1 FAD per subunit.</text>
</comment>
<keyword evidence="4 11" id="KW-0560">Oxidoreductase</keyword>
<sequence length="564" mass="58811">MADPDHYEPSHSAPQSAAPTAQAAQAAPTTHHQTASNPTTPATSTTQEATESAIITPSPAFTNDIPTRTDVAIIGSGPGGYSCALRAAQLGLHVTLIERDEHAGGTCLNRGCIPTKALLDAAHAAWEARRGERLGFGTRAQQPDRERLLDFQHNAVRTMVDGLESLIKARRIAFVHGQSAIDTATTAASATEPAAGDAQPMRTVTIDSADGTRHRISARHVVIATGATPRPLAEAPFGGRVLDSDAALELPVIPRSVIVIGSGAVGLEFASFWAAMGSSVTVLVRHGRPLSDWPRRVGASLKRGMTAHGVTFMDYTAVESCTTDDGTTTVTVSTRKGTAALCADYCLVAIGRTPSTDAPWIEQAGVERDSRGFIVTDPWGRTTSSDMASGMATGIWAVGDVTAGRQLAHRAFAQGRVVAETMAGLSPAPVRDELVPRVVFSLPEAASVGLDADQAKSGAFGTFSDVRETAIPMDGNARTAIAGDTGVIDIVTGVDGSAPDSPRLVLGVHMAGPHVSEFIGEAQQIVRNRIHLTEAALAIHAHPTFSEALGEALLKADGSPLHTM</sequence>
<keyword evidence="9" id="KW-0547">Nucleotide-binding</keyword>
<dbReference type="PROSITE" id="PS00076">
    <property type="entry name" value="PYRIDINE_REDOX_1"/>
    <property type="match status" value="1"/>
</dbReference>
<evidence type="ECO:0000256" key="1">
    <source>
        <dbReference type="ARBA" id="ARBA00007532"/>
    </source>
</evidence>
<dbReference type="RefSeq" id="WP_158216097.1">
    <property type="nucleotide sequence ID" value="NZ_MWWQ01000006.1"/>
</dbReference>
<evidence type="ECO:0000256" key="2">
    <source>
        <dbReference type="ARBA" id="ARBA00022630"/>
    </source>
</evidence>
<feature type="disulfide bond" description="Redox-active" evidence="10">
    <location>
        <begin position="107"/>
        <end position="112"/>
    </location>
</feature>
<gene>
    <name evidence="15" type="ORF">PSSU_0845</name>
</gene>
<feature type="domain" description="FAD/NAD(P)-binding" evidence="14">
    <location>
        <begin position="70"/>
        <end position="415"/>
    </location>
</feature>
<evidence type="ECO:0000256" key="10">
    <source>
        <dbReference type="PIRSR" id="PIRSR000350-4"/>
    </source>
</evidence>
<feature type="domain" description="Pyridine nucleotide-disulphide oxidoreductase dimerisation" evidence="13">
    <location>
        <begin position="435"/>
        <end position="552"/>
    </location>
</feature>
<comment type="caution">
    <text evidence="15">The sequence shown here is derived from an EMBL/GenBank/DDBJ whole genome shotgun (WGS) entry which is preliminary data.</text>
</comment>
<organism evidence="15 16">
    <name type="scientific">Pseudoscardovia suis</name>
    <dbReference type="NCBI Taxonomy" id="987063"/>
    <lineage>
        <taxon>Bacteria</taxon>
        <taxon>Bacillati</taxon>
        <taxon>Actinomycetota</taxon>
        <taxon>Actinomycetes</taxon>
        <taxon>Bifidobacteriales</taxon>
        <taxon>Bifidobacteriaceae</taxon>
        <taxon>Pseudoscardovia</taxon>
    </lineage>
</organism>
<evidence type="ECO:0000256" key="12">
    <source>
        <dbReference type="SAM" id="MobiDB-lite"/>
    </source>
</evidence>
<evidence type="ECO:0000313" key="16">
    <source>
        <dbReference type="Proteomes" id="UP000216454"/>
    </source>
</evidence>
<keyword evidence="16" id="KW-1185">Reference proteome</keyword>
<dbReference type="PANTHER" id="PTHR22912">
    <property type="entry name" value="DISULFIDE OXIDOREDUCTASE"/>
    <property type="match status" value="1"/>
</dbReference>
<dbReference type="InterPro" id="IPR050151">
    <property type="entry name" value="Class-I_Pyr_Nuc-Dis_Oxidored"/>
</dbReference>
<keyword evidence="3 9" id="KW-0274">FAD</keyword>
<evidence type="ECO:0000256" key="9">
    <source>
        <dbReference type="PIRSR" id="PIRSR000350-3"/>
    </source>
</evidence>
<dbReference type="SUPFAM" id="SSF51905">
    <property type="entry name" value="FAD/NAD(P)-binding domain"/>
    <property type="match status" value="1"/>
</dbReference>
<evidence type="ECO:0000256" key="3">
    <source>
        <dbReference type="ARBA" id="ARBA00022827"/>
    </source>
</evidence>
<dbReference type="InterPro" id="IPR016156">
    <property type="entry name" value="FAD/NAD-linked_Rdtase_dimer_sf"/>
</dbReference>
<dbReference type="Gene3D" id="3.30.390.30">
    <property type="match status" value="1"/>
</dbReference>
<feature type="compositionally biased region" description="Low complexity" evidence="12">
    <location>
        <begin position="10"/>
        <end position="53"/>
    </location>
</feature>
<dbReference type="Gene3D" id="3.50.50.60">
    <property type="entry name" value="FAD/NAD(P)-binding domain"/>
    <property type="match status" value="2"/>
</dbReference>
<evidence type="ECO:0000256" key="7">
    <source>
        <dbReference type="ARBA" id="ARBA00023284"/>
    </source>
</evidence>
<reference evidence="15 16" key="1">
    <citation type="journal article" date="2017" name="BMC Genomics">
        <title>Comparative genomic and phylogenomic analyses of the Bifidobacteriaceae family.</title>
        <authorList>
            <person name="Lugli G.A."/>
            <person name="Milani C."/>
            <person name="Turroni F."/>
            <person name="Duranti S."/>
            <person name="Mancabelli L."/>
            <person name="Mangifesta M."/>
            <person name="Ferrario C."/>
            <person name="Modesto M."/>
            <person name="Mattarelli P."/>
            <person name="Jiri K."/>
            <person name="van Sinderen D."/>
            <person name="Ventura M."/>
        </authorList>
    </citation>
    <scope>NUCLEOTIDE SEQUENCE [LARGE SCALE GENOMIC DNA]</scope>
    <source>
        <strain evidence="15 16">DSM 24744</strain>
    </source>
</reference>
<dbReference type="OrthoDB" id="4678789at2"/>
<dbReference type="GO" id="GO:0050660">
    <property type="term" value="F:flavin adenine dinucleotide binding"/>
    <property type="evidence" value="ECO:0007669"/>
    <property type="project" value="TreeGrafter"/>
</dbReference>
<dbReference type="PANTHER" id="PTHR22912:SF217">
    <property type="entry name" value="DIHYDROLIPOYL DEHYDROGENASE"/>
    <property type="match status" value="1"/>
</dbReference>
<keyword evidence="6" id="KW-1015">Disulfide bond</keyword>
<dbReference type="PRINTS" id="PR00368">
    <property type="entry name" value="FADPNR"/>
</dbReference>
<evidence type="ECO:0000256" key="8">
    <source>
        <dbReference type="PIRSR" id="PIRSR000350-2"/>
    </source>
</evidence>
<evidence type="ECO:0000313" key="15">
    <source>
        <dbReference type="EMBL" id="OZG52062.1"/>
    </source>
</evidence>
<evidence type="ECO:0000259" key="14">
    <source>
        <dbReference type="Pfam" id="PF07992"/>
    </source>
</evidence>
<dbReference type="InterPro" id="IPR001100">
    <property type="entry name" value="Pyr_nuc-diS_OxRdtase"/>
</dbReference>
<evidence type="ECO:0000256" key="11">
    <source>
        <dbReference type="RuleBase" id="RU003691"/>
    </source>
</evidence>
<feature type="binding site" evidence="9">
    <location>
        <position position="400"/>
    </location>
    <ligand>
        <name>FAD</name>
        <dbReference type="ChEBI" id="CHEBI:57692"/>
    </ligand>
</feature>
<dbReference type="Pfam" id="PF07992">
    <property type="entry name" value="Pyr_redox_2"/>
    <property type="match status" value="1"/>
</dbReference>
<proteinExistence type="inferred from homology"/>
<evidence type="ECO:0000256" key="4">
    <source>
        <dbReference type="ARBA" id="ARBA00023002"/>
    </source>
</evidence>
<dbReference type="SUPFAM" id="SSF55424">
    <property type="entry name" value="FAD/NAD-linked reductases, dimerisation (C-terminal) domain"/>
    <property type="match status" value="1"/>
</dbReference>
<dbReference type="GO" id="GO:0006103">
    <property type="term" value="P:2-oxoglutarate metabolic process"/>
    <property type="evidence" value="ECO:0007669"/>
    <property type="project" value="TreeGrafter"/>
</dbReference>
<dbReference type="Pfam" id="PF02852">
    <property type="entry name" value="Pyr_redox_dim"/>
    <property type="match status" value="1"/>
</dbReference>
<feature type="binding site" evidence="9">
    <location>
        <position position="116"/>
    </location>
    <ligand>
        <name>FAD</name>
        <dbReference type="ChEBI" id="CHEBI:57692"/>
    </ligand>
</feature>
<feature type="active site" description="Proton acceptor" evidence="8">
    <location>
        <position position="542"/>
    </location>
</feature>
<dbReference type="PIRSF" id="PIRSF000350">
    <property type="entry name" value="Mercury_reductase_MerA"/>
    <property type="match status" value="1"/>
</dbReference>
<comment type="similarity">
    <text evidence="1 11">Belongs to the class-I pyridine nucleotide-disulfide oxidoreductase family.</text>
</comment>